<accession>A0AAV7KIW5</accession>
<keyword evidence="1" id="KW-0812">Transmembrane</keyword>
<evidence type="ECO:0000256" key="1">
    <source>
        <dbReference type="SAM" id="Phobius"/>
    </source>
</evidence>
<sequence length="315" mass="36933">MSTLERVYVSDDISDSVNILKNYRHDDRRLKIFMGITLSELMIGSLHFAGDILWRLVDSYISVNCAIFYRIARLYSHVVIGNVLSVYCYTLTLLLLDILVRYHIRFYSTSNQEHKLRYQVKQVIKFSVLIVVLTLSGVGTILAHIISITIMLIMYVRLVMNTNRLFIILRMKCDDLKYMNGEDDSTTKEFIHSTKQFKRFIIWFILCGIPLILYILSGFFIYLPLSLVTEPCILEHTYLGNSTVIKSPAFNITVTIMFYLILSFLFCTLLMFVPTLIIYSLVYFCNKILFEYRYAHRYHIERSFSGRLMLEPLVN</sequence>
<keyword evidence="1" id="KW-1133">Transmembrane helix</keyword>
<dbReference type="AlphaFoldDB" id="A0AAV7KIW5"/>
<feature type="transmembrane region" description="Helical" evidence="1">
    <location>
        <begin position="32"/>
        <end position="54"/>
    </location>
</feature>
<keyword evidence="1" id="KW-0472">Membrane</keyword>
<feature type="transmembrane region" description="Helical" evidence="1">
    <location>
        <begin position="256"/>
        <end position="284"/>
    </location>
</feature>
<comment type="caution">
    <text evidence="2">The sequence shown here is derived from an EMBL/GenBank/DDBJ whole genome shotgun (WGS) entry which is preliminary data.</text>
</comment>
<reference evidence="2 3" key="1">
    <citation type="journal article" date="2023" name="BMC Biol.">
        <title>The compact genome of the sponge Oopsacas minuta (Hexactinellida) is lacking key metazoan core genes.</title>
        <authorList>
            <person name="Santini S."/>
            <person name="Schenkelaars Q."/>
            <person name="Jourda C."/>
            <person name="Duchesne M."/>
            <person name="Belahbib H."/>
            <person name="Rocher C."/>
            <person name="Selva M."/>
            <person name="Riesgo A."/>
            <person name="Vervoort M."/>
            <person name="Leys S.P."/>
            <person name="Kodjabachian L."/>
            <person name="Le Bivic A."/>
            <person name="Borchiellini C."/>
            <person name="Claverie J.M."/>
            <person name="Renard E."/>
        </authorList>
    </citation>
    <scope>NUCLEOTIDE SEQUENCE [LARGE SCALE GENOMIC DNA]</scope>
    <source>
        <strain evidence="2">SPO-2</strain>
    </source>
</reference>
<feature type="transmembrane region" description="Helical" evidence="1">
    <location>
        <begin position="200"/>
        <end position="223"/>
    </location>
</feature>
<feature type="transmembrane region" description="Helical" evidence="1">
    <location>
        <begin position="74"/>
        <end position="102"/>
    </location>
</feature>
<evidence type="ECO:0000313" key="3">
    <source>
        <dbReference type="Proteomes" id="UP001165289"/>
    </source>
</evidence>
<name>A0AAV7KIW5_9METZ</name>
<dbReference type="Proteomes" id="UP001165289">
    <property type="component" value="Unassembled WGS sequence"/>
</dbReference>
<evidence type="ECO:0000313" key="2">
    <source>
        <dbReference type="EMBL" id="KAI6660685.1"/>
    </source>
</evidence>
<proteinExistence type="predicted"/>
<feature type="transmembrane region" description="Helical" evidence="1">
    <location>
        <begin position="123"/>
        <end position="146"/>
    </location>
</feature>
<keyword evidence="3" id="KW-1185">Reference proteome</keyword>
<organism evidence="2 3">
    <name type="scientific">Oopsacas minuta</name>
    <dbReference type="NCBI Taxonomy" id="111878"/>
    <lineage>
        <taxon>Eukaryota</taxon>
        <taxon>Metazoa</taxon>
        <taxon>Porifera</taxon>
        <taxon>Hexactinellida</taxon>
        <taxon>Hexasterophora</taxon>
        <taxon>Lyssacinosida</taxon>
        <taxon>Leucopsacidae</taxon>
        <taxon>Oopsacas</taxon>
    </lineage>
</organism>
<evidence type="ECO:0008006" key="4">
    <source>
        <dbReference type="Google" id="ProtNLM"/>
    </source>
</evidence>
<gene>
    <name evidence="2" type="ORF">LOD99_10327</name>
</gene>
<dbReference type="EMBL" id="JAKMXF010000029">
    <property type="protein sequence ID" value="KAI6660685.1"/>
    <property type="molecule type" value="Genomic_DNA"/>
</dbReference>
<protein>
    <recommendedName>
        <fullName evidence="4">G-protein coupled receptors family 1 profile domain-containing protein</fullName>
    </recommendedName>
</protein>
<feature type="transmembrane region" description="Helical" evidence="1">
    <location>
        <begin position="152"/>
        <end position="169"/>
    </location>
</feature>